<dbReference type="NCBIfam" id="NF009206">
    <property type="entry name" value="PRK12555.1"/>
    <property type="match status" value="1"/>
</dbReference>
<dbReference type="PANTHER" id="PTHR42872:SF6">
    <property type="entry name" value="PROTEIN-GLUTAMATE METHYLESTERASE_PROTEIN-GLUTAMINE GLUTAMINASE"/>
    <property type="match status" value="1"/>
</dbReference>
<dbReference type="SMART" id="SM00448">
    <property type="entry name" value="REC"/>
    <property type="match status" value="1"/>
</dbReference>
<evidence type="ECO:0000256" key="4">
    <source>
        <dbReference type="ARBA" id="ARBA00039140"/>
    </source>
</evidence>
<dbReference type="InterPro" id="IPR000673">
    <property type="entry name" value="Sig_transdc_resp-reg_Me-estase"/>
</dbReference>
<dbReference type="GO" id="GO:0005737">
    <property type="term" value="C:cytoplasm"/>
    <property type="evidence" value="ECO:0007669"/>
    <property type="project" value="InterPro"/>
</dbReference>
<dbReference type="Gene3D" id="3.40.50.2300">
    <property type="match status" value="1"/>
</dbReference>
<comment type="catalytic activity">
    <reaction evidence="5">
        <text>[protein]-L-glutamate 5-O-methyl ester + H2O = L-glutamyl-[protein] + methanol + H(+)</text>
        <dbReference type="Rhea" id="RHEA:23236"/>
        <dbReference type="Rhea" id="RHEA-COMP:10208"/>
        <dbReference type="Rhea" id="RHEA-COMP:10311"/>
        <dbReference type="ChEBI" id="CHEBI:15377"/>
        <dbReference type="ChEBI" id="CHEBI:15378"/>
        <dbReference type="ChEBI" id="CHEBI:17790"/>
        <dbReference type="ChEBI" id="CHEBI:29973"/>
        <dbReference type="ChEBI" id="CHEBI:82795"/>
        <dbReference type="EC" id="3.1.1.61"/>
    </reaction>
</comment>
<evidence type="ECO:0000259" key="6">
    <source>
        <dbReference type="PROSITE" id="PS50110"/>
    </source>
</evidence>
<evidence type="ECO:0000256" key="3">
    <source>
        <dbReference type="ARBA" id="ARBA00022801"/>
    </source>
</evidence>
<name>A0A3B0X1W9_9ZZZZ</name>
<dbReference type="CDD" id="cd16432">
    <property type="entry name" value="CheB_Rec"/>
    <property type="match status" value="1"/>
</dbReference>
<dbReference type="PIRSF" id="PIRSF000876">
    <property type="entry name" value="RR_chemtxs_CheB"/>
    <property type="match status" value="1"/>
</dbReference>
<organism evidence="8">
    <name type="scientific">hydrothermal vent metagenome</name>
    <dbReference type="NCBI Taxonomy" id="652676"/>
    <lineage>
        <taxon>unclassified sequences</taxon>
        <taxon>metagenomes</taxon>
        <taxon>ecological metagenomes</taxon>
    </lineage>
</organism>
<dbReference type="InterPro" id="IPR035909">
    <property type="entry name" value="CheB_C"/>
</dbReference>
<feature type="domain" description="Response regulatory" evidence="6">
    <location>
        <begin position="4"/>
        <end position="121"/>
    </location>
</feature>
<dbReference type="InterPro" id="IPR001789">
    <property type="entry name" value="Sig_transdc_resp-reg_receiver"/>
</dbReference>
<keyword evidence="1" id="KW-0963">Cytoplasm</keyword>
<dbReference type="InterPro" id="IPR011006">
    <property type="entry name" value="CheY-like_superfamily"/>
</dbReference>
<dbReference type="GO" id="GO:0006935">
    <property type="term" value="P:chemotaxis"/>
    <property type="evidence" value="ECO:0007669"/>
    <property type="project" value="UniProtKB-KW"/>
</dbReference>
<dbReference type="EMBL" id="UOFJ01000069">
    <property type="protein sequence ID" value="VAW62295.1"/>
    <property type="molecule type" value="Genomic_DNA"/>
</dbReference>
<protein>
    <recommendedName>
        <fullName evidence="4">protein-glutamate methylesterase</fullName>
        <ecNumber evidence="4">3.1.1.61</ecNumber>
    </recommendedName>
</protein>
<dbReference type="Pfam" id="PF01339">
    <property type="entry name" value="CheB_methylest"/>
    <property type="match status" value="1"/>
</dbReference>
<dbReference type="InterPro" id="IPR008248">
    <property type="entry name" value="CheB-like"/>
</dbReference>
<dbReference type="AlphaFoldDB" id="A0A3B0X1W9"/>
<dbReference type="NCBIfam" id="NF001965">
    <property type="entry name" value="PRK00742.1"/>
    <property type="match status" value="1"/>
</dbReference>
<gene>
    <name evidence="8" type="ORF">MNBD_GAMMA10-2496</name>
</gene>
<sequence length="355" mass="37752">MSIRVFIVDDSAVVRKVLTEMLNGVSGIDVIGAAQDPIFAQSKMEQDWPDVIILDVEMPRMDGITFLKKIMSERPTPVVMCSTLTQEGSKTSLQALSIGAIDVVAKPRANVKNALPEASSELVSAIRTAAKANMSGAKLKPIVPVTKVAEKLTADAMLSKGTGRNIKKTGSLIAIGASTGGTQALEALLSALPANTLPILVVQHMPEKFTHAFAKRLNELCKVDVKEAEDNDALVPGRVLIAPGSMHMMLQITQFGSSVQVKDGPLVSRHRPSVDVLFRSVSKFAGSNAMGIILTGMGDDGAKGLKEMHDAGANTIAQNKETCVVYGMPNEAVKLGAIDHELALENIPAMIVEHR</sequence>
<dbReference type="PROSITE" id="PS50110">
    <property type="entry name" value="RESPONSE_REGULATORY"/>
    <property type="match status" value="1"/>
</dbReference>
<keyword evidence="2" id="KW-0145">Chemotaxis</keyword>
<dbReference type="EC" id="3.1.1.61" evidence="4"/>
<dbReference type="SUPFAM" id="SSF52738">
    <property type="entry name" value="Methylesterase CheB, C-terminal domain"/>
    <property type="match status" value="1"/>
</dbReference>
<dbReference type="HAMAP" id="MF_00099">
    <property type="entry name" value="CheB_chemtxs"/>
    <property type="match status" value="1"/>
</dbReference>
<dbReference type="GO" id="GO:0008984">
    <property type="term" value="F:protein-glutamate methylesterase activity"/>
    <property type="evidence" value="ECO:0007669"/>
    <property type="project" value="UniProtKB-EC"/>
</dbReference>
<dbReference type="Gene3D" id="3.40.50.180">
    <property type="entry name" value="Methylesterase CheB, C-terminal domain"/>
    <property type="match status" value="1"/>
</dbReference>
<evidence type="ECO:0000259" key="7">
    <source>
        <dbReference type="PROSITE" id="PS50122"/>
    </source>
</evidence>
<dbReference type="PANTHER" id="PTHR42872">
    <property type="entry name" value="PROTEIN-GLUTAMATE METHYLESTERASE/PROTEIN-GLUTAMINE GLUTAMINASE"/>
    <property type="match status" value="1"/>
</dbReference>
<proteinExistence type="inferred from homology"/>
<dbReference type="CDD" id="cd17541">
    <property type="entry name" value="REC_CheB-like"/>
    <property type="match status" value="1"/>
</dbReference>
<evidence type="ECO:0000256" key="2">
    <source>
        <dbReference type="ARBA" id="ARBA00022500"/>
    </source>
</evidence>
<accession>A0A3B0X1W9</accession>
<evidence type="ECO:0000256" key="1">
    <source>
        <dbReference type="ARBA" id="ARBA00022490"/>
    </source>
</evidence>
<dbReference type="SUPFAM" id="SSF52172">
    <property type="entry name" value="CheY-like"/>
    <property type="match status" value="1"/>
</dbReference>
<reference evidence="8" key="1">
    <citation type="submission" date="2018-06" db="EMBL/GenBank/DDBJ databases">
        <authorList>
            <person name="Zhirakovskaya E."/>
        </authorList>
    </citation>
    <scope>NUCLEOTIDE SEQUENCE</scope>
</reference>
<evidence type="ECO:0000313" key="8">
    <source>
        <dbReference type="EMBL" id="VAW62295.1"/>
    </source>
</evidence>
<evidence type="ECO:0000256" key="5">
    <source>
        <dbReference type="ARBA" id="ARBA00048267"/>
    </source>
</evidence>
<dbReference type="Pfam" id="PF00072">
    <property type="entry name" value="Response_reg"/>
    <property type="match status" value="1"/>
</dbReference>
<dbReference type="PROSITE" id="PS50122">
    <property type="entry name" value="CHEB"/>
    <property type="match status" value="1"/>
</dbReference>
<dbReference type="GO" id="GO:0000156">
    <property type="term" value="F:phosphorelay response regulator activity"/>
    <property type="evidence" value="ECO:0007669"/>
    <property type="project" value="InterPro"/>
</dbReference>
<feature type="domain" description="CheB-type methylesterase" evidence="7">
    <location>
        <begin position="166"/>
        <end position="355"/>
    </location>
</feature>
<keyword evidence="3 8" id="KW-0378">Hydrolase</keyword>